<dbReference type="EMBL" id="VRLW01000001">
    <property type="protein sequence ID" value="KAA1262506.1"/>
    <property type="molecule type" value="Genomic_DNA"/>
</dbReference>
<feature type="compositionally biased region" description="Polar residues" evidence="1">
    <location>
        <begin position="244"/>
        <end position="269"/>
    </location>
</feature>
<organism evidence="2 3">
    <name type="scientific">Rubripirellula obstinata</name>
    <dbReference type="NCBI Taxonomy" id="406547"/>
    <lineage>
        <taxon>Bacteria</taxon>
        <taxon>Pseudomonadati</taxon>
        <taxon>Planctomycetota</taxon>
        <taxon>Planctomycetia</taxon>
        <taxon>Pirellulales</taxon>
        <taxon>Pirellulaceae</taxon>
        <taxon>Rubripirellula</taxon>
    </lineage>
</organism>
<feature type="region of interest" description="Disordered" evidence="1">
    <location>
        <begin position="147"/>
        <end position="269"/>
    </location>
</feature>
<evidence type="ECO:0000313" key="2">
    <source>
        <dbReference type="EMBL" id="KAA1262506.1"/>
    </source>
</evidence>
<dbReference type="Proteomes" id="UP000322699">
    <property type="component" value="Unassembled WGS sequence"/>
</dbReference>
<evidence type="ECO:0000313" key="3">
    <source>
        <dbReference type="Proteomes" id="UP000322699"/>
    </source>
</evidence>
<name>A0A5B1CPL6_9BACT</name>
<comment type="caution">
    <text evidence="2">The sequence shown here is derived from an EMBL/GenBank/DDBJ whole genome shotgun (WGS) entry which is preliminary data.</text>
</comment>
<protein>
    <submittedName>
        <fullName evidence="2">Uncharacterized protein</fullName>
    </submittedName>
</protein>
<accession>A0A5B1CPL6</accession>
<dbReference type="RefSeq" id="WP_068258357.1">
    <property type="nucleotide sequence ID" value="NZ_LWSK01000004.1"/>
</dbReference>
<dbReference type="PROSITE" id="PS51257">
    <property type="entry name" value="PROKAR_LIPOPROTEIN"/>
    <property type="match status" value="1"/>
</dbReference>
<reference evidence="2 3" key="1">
    <citation type="submission" date="2019-08" db="EMBL/GenBank/DDBJ databases">
        <title>Deep-cultivation of Planctomycetes and their phenomic and genomic characterization uncovers novel biology.</title>
        <authorList>
            <person name="Wiegand S."/>
            <person name="Jogler M."/>
            <person name="Boedeker C."/>
            <person name="Pinto D."/>
            <person name="Vollmers J."/>
            <person name="Rivas-Marin E."/>
            <person name="Kohn T."/>
            <person name="Peeters S.H."/>
            <person name="Heuer A."/>
            <person name="Rast P."/>
            <person name="Oberbeckmann S."/>
            <person name="Bunk B."/>
            <person name="Jeske O."/>
            <person name="Meyerdierks A."/>
            <person name="Storesund J.E."/>
            <person name="Kallscheuer N."/>
            <person name="Luecker S."/>
            <person name="Lage O.M."/>
            <person name="Pohl T."/>
            <person name="Merkel B.J."/>
            <person name="Hornburger P."/>
            <person name="Mueller R.-W."/>
            <person name="Bruemmer F."/>
            <person name="Labrenz M."/>
            <person name="Spormann A.M."/>
            <person name="Op Den Camp H."/>
            <person name="Overmann J."/>
            <person name="Amann R."/>
            <person name="Jetten M.S.M."/>
            <person name="Mascher T."/>
            <person name="Medema M.H."/>
            <person name="Devos D.P."/>
            <person name="Kaster A.-K."/>
            <person name="Ovreas L."/>
            <person name="Rohde M."/>
            <person name="Galperin M.Y."/>
            <person name="Jogler C."/>
        </authorList>
    </citation>
    <scope>NUCLEOTIDE SEQUENCE [LARGE SCALE GENOMIC DNA]</scope>
    <source>
        <strain evidence="2 3">LF1</strain>
    </source>
</reference>
<gene>
    <name evidence="2" type="ORF">LF1_50710</name>
</gene>
<keyword evidence="3" id="KW-1185">Reference proteome</keyword>
<feature type="compositionally biased region" description="Pro residues" evidence="1">
    <location>
        <begin position="153"/>
        <end position="164"/>
    </location>
</feature>
<dbReference type="OrthoDB" id="255785at2"/>
<feature type="compositionally biased region" description="Low complexity" evidence="1">
    <location>
        <begin position="190"/>
        <end position="201"/>
    </location>
</feature>
<dbReference type="AlphaFoldDB" id="A0A5B1CPL6"/>
<feature type="compositionally biased region" description="Polar residues" evidence="1">
    <location>
        <begin position="203"/>
        <end position="221"/>
    </location>
</feature>
<sequence>MRHPSFTLLSLAAIVFVASGCRQTNGTTTGPLTPLGGLSPVTPGQAPILGPFGGATRVTPPPTGSFSPAGTLGTIAPAPGYGPPANYAPQVNAGAFNQPIGSGVQPVSGFDQPAINQHASWTETGTTIASGGSPQARDPRAGGMQIIDLTRAPDPPNYRPPNYRPPAFQSPQVNSGASPIISPSMMPANPSYQSPQQLLQPMDRSSLSAAPFPTTSPQFESRNPIVGGTLAPLPRSQQPRLQQDSASTARLSSPPADSSLNWRRPGTQF</sequence>
<evidence type="ECO:0000256" key="1">
    <source>
        <dbReference type="SAM" id="MobiDB-lite"/>
    </source>
</evidence>
<proteinExistence type="predicted"/>
<feature type="compositionally biased region" description="Low complexity" evidence="1">
    <location>
        <begin position="232"/>
        <end position="243"/>
    </location>
</feature>